<feature type="binding site" evidence="7">
    <location>
        <position position="123"/>
    </location>
    <ligand>
        <name>[4Fe-4S] cluster</name>
        <dbReference type="ChEBI" id="CHEBI:49883"/>
        <label>4</label>
    </ligand>
</feature>
<feature type="binding site" evidence="7">
    <location>
        <position position="30"/>
    </location>
    <ligand>
        <name>[4Fe-4S] cluster</name>
        <dbReference type="ChEBI" id="CHEBI:49883"/>
        <label>1</label>
    </ligand>
</feature>
<feature type="binding site" evidence="7">
    <location>
        <position position="120"/>
    </location>
    <ligand>
        <name>[4Fe-4S] cluster</name>
        <dbReference type="ChEBI" id="CHEBI:49883"/>
        <label>4</label>
    </ligand>
</feature>
<feature type="binding site" evidence="7">
    <location>
        <position position="163"/>
    </location>
    <ligand>
        <name>[4Fe-4S] cluster</name>
        <dbReference type="ChEBI" id="CHEBI:49883"/>
        <label>1</label>
    </ligand>
</feature>
<dbReference type="Gene3D" id="3.30.70.20">
    <property type="match status" value="2"/>
</dbReference>
<dbReference type="InterPro" id="IPR051555">
    <property type="entry name" value="FDH_Electron_Transfer_Unit"/>
</dbReference>
<dbReference type="GO" id="GO:0030313">
    <property type="term" value="C:cell envelope"/>
    <property type="evidence" value="ECO:0007669"/>
    <property type="project" value="UniProtKB-SubCell"/>
</dbReference>
<name>A0A0B7MJG8_9FIRM</name>
<feature type="binding site" evidence="7">
    <location>
        <position position="117"/>
    </location>
    <ligand>
        <name>[4Fe-4S] cluster</name>
        <dbReference type="ChEBI" id="CHEBI:49883"/>
        <label>4</label>
    </ligand>
</feature>
<feature type="binding site" evidence="7">
    <location>
        <position position="127"/>
    </location>
    <ligand>
        <name>[4Fe-4S] cluster</name>
        <dbReference type="ChEBI" id="CHEBI:49883"/>
        <label>3</label>
    </ligand>
</feature>
<keyword evidence="6 7" id="KW-0411">Iron-sulfur</keyword>
<feature type="binding site" evidence="7">
    <location>
        <position position="93"/>
    </location>
    <ligand>
        <name>[4Fe-4S] cluster</name>
        <dbReference type="ChEBI" id="CHEBI:49883"/>
        <label>3</label>
    </ligand>
</feature>
<dbReference type="PANTHER" id="PTHR43545:SF6">
    <property type="entry name" value="FORMATE DEHYDROGENASE, NITRATE-INDUCIBLE, IRON-SULFUR SUBUNIT"/>
    <property type="match status" value="1"/>
</dbReference>
<dbReference type="PROSITE" id="PS51379">
    <property type="entry name" value="4FE4S_FER_2"/>
    <property type="match status" value="2"/>
</dbReference>
<comment type="subcellular location">
    <subcellularLocation>
        <location evidence="1">Cell envelope</location>
    </subcellularLocation>
</comment>
<proteinExistence type="predicted"/>
<evidence type="ECO:0000256" key="7">
    <source>
        <dbReference type="PIRSR" id="PIRSR036298-50"/>
    </source>
</evidence>
<keyword evidence="5 7" id="KW-0408">Iron</keyword>
<feature type="transmembrane region" description="Helical" evidence="8">
    <location>
        <begin position="240"/>
        <end position="261"/>
    </location>
</feature>
<feature type="binding site" evidence="7">
    <location>
        <position position="27"/>
    </location>
    <ligand>
        <name>[4Fe-4S] cluster</name>
        <dbReference type="ChEBI" id="CHEBI:49883"/>
        <label>1</label>
    </ligand>
</feature>
<gene>
    <name evidence="10" type="primary">fdnH</name>
    <name evidence="10" type="ORF">SSCH_1490005</name>
</gene>
<dbReference type="GO" id="GO:0046872">
    <property type="term" value="F:metal ion binding"/>
    <property type="evidence" value="ECO:0007669"/>
    <property type="project" value="UniProtKB-KW"/>
</dbReference>
<feature type="binding site" evidence="7">
    <location>
        <position position="85"/>
    </location>
    <ligand>
        <name>[4Fe-4S] cluster</name>
        <dbReference type="ChEBI" id="CHEBI:49883"/>
        <label>3</label>
    </ligand>
</feature>
<dbReference type="PANTHER" id="PTHR43545">
    <property type="entry name" value="FORMATE DEHYDROGENASE, NITRATE-INDUCIBLE, IRON-SULFUR SUBUNIT"/>
    <property type="match status" value="1"/>
</dbReference>
<feature type="domain" description="4Fe-4S ferredoxin-type" evidence="9">
    <location>
        <begin position="15"/>
        <end position="45"/>
    </location>
</feature>
<evidence type="ECO:0000256" key="2">
    <source>
        <dbReference type="ARBA" id="ARBA00022485"/>
    </source>
</evidence>
<feature type="binding site" evidence="7">
    <location>
        <position position="147"/>
    </location>
    <ligand>
        <name>[4Fe-4S] cluster</name>
        <dbReference type="ChEBI" id="CHEBI:49883"/>
        <label>2</label>
    </ligand>
</feature>
<dbReference type="Proteomes" id="UP000046155">
    <property type="component" value="Unassembled WGS sequence"/>
</dbReference>
<dbReference type="CDD" id="cd10562">
    <property type="entry name" value="FDH_b_like"/>
    <property type="match status" value="1"/>
</dbReference>
<dbReference type="GO" id="GO:0015944">
    <property type="term" value="P:formate oxidation"/>
    <property type="evidence" value="ECO:0007669"/>
    <property type="project" value="InterPro"/>
</dbReference>
<feature type="binding site" evidence="7">
    <location>
        <position position="24"/>
    </location>
    <ligand>
        <name>[4Fe-4S] cluster</name>
        <dbReference type="ChEBI" id="CHEBI:49883"/>
        <label>1</label>
    </ligand>
</feature>
<organism evidence="10 11">
    <name type="scientific">Syntrophaceticus schinkii</name>
    <dbReference type="NCBI Taxonomy" id="499207"/>
    <lineage>
        <taxon>Bacteria</taxon>
        <taxon>Bacillati</taxon>
        <taxon>Bacillota</taxon>
        <taxon>Clostridia</taxon>
        <taxon>Thermoanaerobacterales</taxon>
        <taxon>Thermoanaerobacterales Family III. Incertae Sedis</taxon>
        <taxon>Syntrophaceticus</taxon>
    </lineage>
</organism>
<keyword evidence="2 7" id="KW-0004">4Fe-4S</keyword>
<protein>
    <submittedName>
        <fullName evidence="10">Formate dehydrogenase, nitrate-inducible, iron-sulfur subunit</fullName>
    </submittedName>
</protein>
<dbReference type="GO" id="GO:0051539">
    <property type="term" value="F:4 iron, 4 sulfur cluster binding"/>
    <property type="evidence" value="ECO:0007669"/>
    <property type="project" value="UniProtKB-KW"/>
</dbReference>
<accession>A0A0B7MJG8</accession>
<reference evidence="11" key="1">
    <citation type="submission" date="2015-01" db="EMBL/GenBank/DDBJ databases">
        <authorList>
            <person name="Manzoor Shahid"/>
            <person name="Zubair Saima"/>
        </authorList>
    </citation>
    <scope>NUCLEOTIDE SEQUENCE [LARGE SCALE GENOMIC DNA]</scope>
    <source>
        <strain evidence="11">Sp3</strain>
    </source>
</reference>
<feature type="binding site" evidence="7">
    <location>
        <position position="144"/>
    </location>
    <ligand>
        <name>[4Fe-4S] cluster</name>
        <dbReference type="ChEBI" id="CHEBI:49883"/>
        <label>2</label>
    </ligand>
</feature>
<dbReference type="GO" id="GO:0045333">
    <property type="term" value="P:cellular respiration"/>
    <property type="evidence" value="ECO:0007669"/>
    <property type="project" value="InterPro"/>
</dbReference>
<evidence type="ECO:0000256" key="8">
    <source>
        <dbReference type="SAM" id="Phobius"/>
    </source>
</evidence>
<keyword evidence="8" id="KW-0472">Membrane</keyword>
<feature type="binding site" evidence="7">
    <location>
        <position position="34"/>
    </location>
    <ligand>
        <name>[4Fe-4S] cluster</name>
        <dbReference type="ChEBI" id="CHEBI:49883"/>
        <label>2</label>
    </ligand>
</feature>
<keyword evidence="8" id="KW-1133">Transmembrane helix</keyword>
<keyword evidence="11" id="KW-1185">Reference proteome</keyword>
<dbReference type="Pfam" id="PF13247">
    <property type="entry name" value="Fer4_11"/>
    <property type="match status" value="1"/>
</dbReference>
<comment type="cofactor">
    <cofactor evidence="7">
        <name>[4Fe-4S] cluster</name>
        <dbReference type="ChEBI" id="CHEBI:49883"/>
    </cofactor>
    <text evidence="7">Binds 4 [4Fe-4S] clusters per subunit.</text>
</comment>
<feature type="binding site" evidence="7">
    <location>
        <position position="88"/>
    </location>
    <ligand>
        <name>[4Fe-4S] cluster</name>
        <dbReference type="ChEBI" id="CHEBI:49883"/>
        <label>3</label>
    </ligand>
</feature>
<dbReference type="InterPro" id="IPR017900">
    <property type="entry name" value="4Fe4S_Fe_S_CS"/>
</dbReference>
<sequence length="284" mass="30965">MLPCQHKEGITMTKKMVFVDTSLCTGCRACSVACKAWNELPAEKNKLITSYQSQKGTTPKTWTYVSFHEKYENGKMKWLMFKHQCYHCEDPSCMKACSSKAISKTKSGYTVVDYDKCIGCGYCVANCPWGVPKVDKTTNKVRKCTGCIDRVENGLEPACVSTCQPGALSFGDRDQMLKKAKDRLAEVKKTHPKANLYGDQIMGGTTYLYLLLDDPDVYGVPASPAAPVSLTLWKDIIHPLGGIAAGVAGAAIVLGVVANAVRGNYSKRLEDNAGVESHIDGEGR</sequence>
<evidence type="ECO:0000313" key="10">
    <source>
        <dbReference type="EMBL" id="CEO88121.1"/>
    </source>
</evidence>
<keyword evidence="3 7" id="KW-0479">Metal-binding</keyword>
<dbReference type="PIRSF" id="PIRSF036298">
    <property type="entry name" value="FDH_4Fe4S"/>
    <property type="match status" value="1"/>
</dbReference>
<evidence type="ECO:0000256" key="6">
    <source>
        <dbReference type="ARBA" id="ARBA00023014"/>
    </source>
</evidence>
<evidence type="ECO:0000256" key="3">
    <source>
        <dbReference type="ARBA" id="ARBA00022723"/>
    </source>
</evidence>
<dbReference type="SUPFAM" id="SSF54862">
    <property type="entry name" value="4Fe-4S ferredoxins"/>
    <property type="match status" value="1"/>
</dbReference>
<feature type="binding site" evidence="7">
    <location>
        <position position="97"/>
    </location>
    <ligand>
        <name>[4Fe-4S] cluster</name>
        <dbReference type="ChEBI" id="CHEBI:49883"/>
        <label>4</label>
    </ligand>
</feature>
<evidence type="ECO:0000256" key="4">
    <source>
        <dbReference type="ARBA" id="ARBA00022737"/>
    </source>
</evidence>
<dbReference type="InterPro" id="IPR017896">
    <property type="entry name" value="4Fe4S_Fe-S-bd"/>
</dbReference>
<dbReference type="InterPro" id="IPR014603">
    <property type="entry name" value="Formate_DH_Fe-S_su"/>
</dbReference>
<evidence type="ECO:0000313" key="11">
    <source>
        <dbReference type="Proteomes" id="UP000046155"/>
    </source>
</evidence>
<dbReference type="AlphaFoldDB" id="A0A0B7MJG8"/>
<evidence type="ECO:0000256" key="5">
    <source>
        <dbReference type="ARBA" id="ARBA00023004"/>
    </source>
</evidence>
<keyword evidence="4" id="KW-0677">Repeat</keyword>
<keyword evidence="8" id="KW-0812">Transmembrane</keyword>
<feature type="domain" description="4Fe-4S ferredoxin-type" evidence="9">
    <location>
        <begin position="108"/>
        <end position="137"/>
    </location>
</feature>
<evidence type="ECO:0000256" key="1">
    <source>
        <dbReference type="ARBA" id="ARBA00004196"/>
    </source>
</evidence>
<evidence type="ECO:0000259" key="9">
    <source>
        <dbReference type="PROSITE" id="PS51379"/>
    </source>
</evidence>
<dbReference type="PROSITE" id="PS00198">
    <property type="entry name" value="4FE4S_FER_1"/>
    <property type="match status" value="1"/>
</dbReference>
<feature type="binding site" evidence="7">
    <location>
        <position position="159"/>
    </location>
    <ligand>
        <name>[4Fe-4S] cluster</name>
        <dbReference type="ChEBI" id="CHEBI:49883"/>
        <label>2</label>
    </ligand>
</feature>
<dbReference type="EMBL" id="CDRZ01000056">
    <property type="protein sequence ID" value="CEO88121.1"/>
    <property type="molecule type" value="Genomic_DNA"/>
</dbReference>